<organism evidence="5 6">
    <name type="scientific">Pseudomonas putida</name>
    <name type="common">Arthrobacter siderocapsulatus</name>
    <dbReference type="NCBI Taxonomy" id="303"/>
    <lineage>
        <taxon>Bacteria</taxon>
        <taxon>Pseudomonadati</taxon>
        <taxon>Pseudomonadota</taxon>
        <taxon>Gammaproteobacteria</taxon>
        <taxon>Pseudomonadales</taxon>
        <taxon>Pseudomonadaceae</taxon>
        <taxon>Pseudomonas</taxon>
    </lineage>
</organism>
<reference evidence="5 6" key="2">
    <citation type="submission" date="2018-03" db="EMBL/GenBank/DDBJ databases">
        <title>Draft genome of Pseudomonas putida strain KT-27.</title>
        <authorList>
            <person name="Yoshizawa S."/>
            <person name="Khan N.H."/>
            <person name="Nishimura M."/>
            <person name="Chiura H.X."/>
            <person name="Ogura Y."/>
            <person name="Hayashi T."/>
            <person name="Kogure K."/>
        </authorList>
    </citation>
    <scope>NUCLEOTIDE SEQUENCE [LARGE SCALE GENOMIC DNA]</scope>
    <source>
        <strain evidence="5 6">KT-27</strain>
    </source>
</reference>
<dbReference type="PANTHER" id="PTHR40661:SF3">
    <property type="entry name" value="FELS-1 PROPHAGE TRANSCRIPTIONAL REGULATOR"/>
    <property type="match status" value="1"/>
</dbReference>
<evidence type="ECO:0000259" key="4">
    <source>
        <dbReference type="PROSITE" id="PS50943"/>
    </source>
</evidence>
<evidence type="ECO:0000313" key="5">
    <source>
        <dbReference type="EMBL" id="POF89668.1"/>
    </source>
</evidence>
<sequence length="293" mass="32653">MTKKRILPPDRLAECEAAHALFLARKNELKLTQKKIADEAGMTPAAVNLYFKGLNPLNAKFAAVLARLLGVPVEKFSPRLADEIRGLRSAPAADTDHRAGAAEKVMAMLRMHAGKKLDDAAQQKIASAVADSLIDEPRNNVIPADFSGLKVKKDEIFIPQYDIRASMGHGQVPPDYTEVMRNVIVKESALQEKGVTYTSQSALAMIFGWGQSMEGTINDKDPLIVDRGVNEFVGDGIYVLTWHGHLYIKRLQFFDEDHFWLISDNEKHKDQQARVEDVTIHAKVLLIWNAKKA</sequence>
<dbReference type="InterPro" id="IPR010982">
    <property type="entry name" value="Lambda_DNA-bd_dom_sf"/>
</dbReference>
<proteinExistence type="predicted"/>
<keyword evidence="3" id="KW-0804">Transcription</keyword>
<dbReference type="SMART" id="SM00530">
    <property type="entry name" value="HTH_XRE"/>
    <property type="match status" value="1"/>
</dbReference>
<feature type="domain" description="HTH cro/C1-type" evidence="4">
    <location>
        <begin position="27"/>
        <end position="76"/>
    </location>
</feature>
<dbReference type="InterPro" id="IPR015927">
    <property type="entry name" value="Peptidase_S24_S26A/B/C"/>
</dbReference>
<dbReference type="GO" id="GO:0003677">
    <property type="term" value="F:DNA binding"/>
    <property type="evidence" value="ECO:0007669"/>
    <property type="project" value="UniProtKB-KW"/>
</dbReference>
<dbReference type="CDD" id="cd06529">
    <property type="entry name" value="S24_LexA-like"/>
    <property type="match status" value="1"/>
</dbReference>
<dbReference type="AlphaFoldDB" id="A0A2S3WG94"/>
<dbReference type="SUPFAM" id="SSF51306">
    <property type="entry name" value="LexA/Signal peptidase"/>
    <property type="match status" value="1"/>
</dbReference>
<comment type="caution">
    <text evidence="5">The sequence shown here is derived from an EMBL/GenBank/DDBJ whole genome shotgun (WGS) entry which is preliminary data.</text>
</comment>
<dbReference type="SUPFAM" id="SSF47413">
    <property type="entry name" value="lambda repressor-like DNA-binding domains"/>
    <property type="match status" value="1"/>
</dbReference>
<dbReference type="Proteomes" id="UP000237194">
    <property type="component" value="Unassembled WGS sequence"/>
</dbReference>
<name>A0A2S3WG94_PSEPU</name>
<dbReference type="InterPro" id="IPR036286">
    <property type="entry name" value="LexA/Signal_pep-like_sf"/>
</dbReference>
<keyword evidence="1" id="KW-0805">Transcription regulation</keyword>
<dbReference type="InterPro" id="IPR001387">
    <property type="entry name" value="Cro/C1-type_HTH"/>
</dbReference>
<keyword evidence="2" id="KW-0238">DNA-binding</keyword>
<accession>A0A2S3WG94</accession>
<gene>
    <name evidence="5" type="ORF">BGP80_17540</name>
</gene>
<dbReference type="Pfam" id="PF01381">
    <property type="entry name" value="HTH_3"/>
    <property type="match status" value="1"/>
</dbReference>
<dbReference type="Pfam" id="PF00717">
    <property type="entry name" value="Peptidase_S24"/>
    <property type="match status" value="1"/>
</dbReference>
<evidence type="ECO:0000256" key="3">
    <source>
        <dbReference type="ARBA" id="ARBA00023163"/>
    </source>
</evidence>
<dbReference type="PROSITE" id="PS50943">
    <property type="entry name" value="HTH_CROC1"/>
    <property type="match status" value="1"/>
</dbReference>
<dbReference type="RefSeq" id="WP_103437711.1">
    <property type="nucleotide sequence ID" value="NZ_MIND01000018.1"/>
</dbReference>
<dbReference type="Gene3D" id="2.10.109.10">
    <property type="entry name" value="Umud Fragment, subunit A"/>
    <property type="match status" value="1"/>
</dbReference>
<protein>
    <submittedName>
        <fullName evidence="5">Propanediol utilization protein</fullName>
    </submittedName>
</protein>
<dbReference type="Gene3D" id="1.10.260.40">
    <property type="entry name" value="lambda repressor-like DNA-binding domains"/>
    <property type="match status" value="1"/>
</dbReference>
<dbReference type="CDD" id="cd00093">
    <property type="entry name" value="HTH_XRE"/>
    <property type="match status" value="1"/>
</dbReference>
<dbReference type="InterPro" id="IPR039418">
    <property type="entry name" value="LexA-like"/>
</dbReference>
<reference evidence="5 6" key="1">
    <citation type="submission" date="2016-08" db="EMBL/GenBank/DDBJ databases">
        <authorList>
            <person name="Seilhamer J.J."/>
        </authorList>
    </citation>
    <scope>NUCLEOTIDE SEQUENCE [LARGE SCALE GENOMIC DNA]</scope>
    <source>
        <strain evidence="5 6">KT-27</strain>
    </source>
</reference>
<evidence type="ECO:0000256" key="1">
    <source>
        <dbReference type="ARBA" id="ARBA00023015"/>
    </source>
</evidence>
<evidence type="ECO:0000313" key="6">
    <source>
        <dbReference type="Proteomes" id="UP000237194"/>
    </source>
</evidence>
<dbReference type="PANTHER" id="PTHR40661">
    <property type="match status" value="1"/>
</dbReference>
<dbReference type="EMBL" id="MIND01000018">
    <property type="protein sequence ID" value="POF89668.1"/>
    <property type="molecule type" value="Genomic_DNA"/>
</dbReference>
<evidence type="ECO:0000256" key="2">
    <source>
        <dbReference type="ARBA" id="ARBA00023125"/>
    </source>
</evidence>